<dbReference type="Proteomes" id="UP000001444">
    <property type="component" value="Chromosome"/>
</dbReference>
<dbReference type="AlphaFoldDB" id="C9ZHR6"/>
<keyword evidence="2" id="KW-1185">Reference proteome</keyword>
<dbReference type="RefSeq" id="WP_013005551.1">
    <property type="nucleotide sequence ID" value="NC_013929.1"/>
</dbReference>
<name>C9ZHR6_STRSW</name>
<evidence type="ECO:0000313" key="1">
    <source>
        <dbReference type="EMBL" id="CBG75111.1"/>
    </source>
</evidence>
<proteinExistence type="predicted"/>
<reference evidence="1 2" key="1">
    <citation type="journal article" date="2010" name="Mol. Plant Microbe Interact.">
        <title>Streptomyces scabies 87-22 contains a coronafacic acid-like biosynthetic cluster that contributes to plant-microbe interactions.</title>
        <authorList>
            <person name="Bignell D.R."/>
            <person name="Seipke R.F."/>
            <person name="Huguet-Tapia J.C."/>
            <person name="Chambers A.H."/>
            <person name="Parry R.J."/>
            <person name="Loria R."/>
        </authorList>
    </citation>
    <scope>NUCLEOTIDE SEQUENCE [LARGE SCALE GENOMIC DNA]</scope>
    <source>
        <strain evidence="1 2">87.22</strain>
    </source>
</reference>
<dbReference type="KEGG" id="scb:SCAB_81521"/>
<dbReference type="HOGENOM" id="CLU_2526218_0_0_11"/>
<gene>
    <name evidence="1" type="ordered locus">SCAB_81521</name>
</gene>
<dbReference type="STRING" id="680198.SCAB_81521"/>
<sequence>MPRPVVWALGEYLPARTHTAPHSGPEYGPLLLSRTERGLDRVAIPKLLRNVAATHPYLAEIPHPVAGRRGALAGPVCRGDRRGC</sequence>
<dbReference type="GeneID" id="24308751"/>
<dbReference type="EMBL" id="FN554889">
    <property type="protein sequence ID" value="CBG75111.1"/>
    <property type="molecule type" value="Genomic_DNA"/>
</dbReference>
<organism evidence="1 2">
    <name type="scientific">Streptomyces scabiei (strain 87.22)</name>
    <dbReference type="NCBI Taxonomy" id="680198"/>
    <lineage>
        <taxon>Bacteria</taxon>
        <taxon>Bacillati</taxon>
        <taxon>Actinomycetota</taxon>
        <taxon>Actinomycetes</taxon>
        <taxon>Kitasatosporales</taxon>
        <taxon>Streptomycetaceae</taxon>
        <taxon>Streptomyces</taxon>
    </lineage>
</organism>
<protein>
    <submittedName>
        <fullName evidence="1">Uncharacterized protein</fullName>
    </submittedName>
</protein>
<evidence type="ECO:0000313" key="2">
    <source>
        <dbReference type="Proteomes" id="UP000001444"/>
    </source>
</evidence>
<accession>C9ZHR6</accession>